<proteinExistence type="inferred from homology"/>
<accession>A0ABM0YEP5</accession>
<reference evidence="8" key="1">
    <citation type="journal article" date="2014" name="Nat. Commun.">
        <title>The emerging biofuel crop Camelina sativa retains a highly undifferentiated hexaploid genome structure.</title>
        <authorList>
            <person name="Kagale S."/>
            <person name="Koh C."/>
            <person name="Nixon J."/>
            <person name="Bollina V."/>
            <person name="Clarke W.E."/>
            <person name="Tuteja R."/>
            <person name="Spillane C."/>
            <person name="Robinson S.J."/>
            <person name="Links M.G."/>
            <person name="Clarke C."/>
            <person name="Higgins E.E."/>
            <person name="Huebert T."/>
            <person name="Sharpe A.G."/>
            <person name="Parkin I.A."/>
        </authorList>
    </citation>
    <scope>NUCLEOTIDE SEQUENCE [LARGE SCALE GENOMIC DNA]</scope>
    <source>
        <strain evidence="8">cv. DH55</strain>
    </source>
</reference>
<evidence type="ECO:0000256" key="5">
    <source>
        <dbReference type="ARBA" id="ARBA00023295"/>
    </source>
</evidence>
<keyword evidence="8" id="KW-1185">Reference proteome</keyword>
<dbReference type="GeneID" id="104777294"/>
<evidence type="ECO:0000256" key="3">
    <source>
        <dbReference type="ARBA" id="ARBA00012780"/>
    </source>
</evidence>
<comment type="catalytic activity">
    <reaction evidence="1">
        <text>Hydrolysis of (1-&gt;3)-beta-D-glucosidic linkages in (1-&gt;3)-beta-D-glucans.</text>
        <dbReference type="EC" id="3.2.1.39"/>
    </reaction>
</comment>
<dbReference type="Gene3D" id="3.20.20.80">
    <property type="entry name" value="Glycosidases"/>
    <property type="match status" value="1"/>
</dbReference>
<comment type="similarity">
    <text evidence="2 6">Belongs to the glycosyl hydrolase 17 family.</text>
</comment>
<keyword evidence="5" id="KW-0326">Glycosidase</keyword>
<feature type="compositionally biased region" description="Low complexity" evidence="7">
    <location>
        <begin position="378"/>
        <end position="389"/>
    </location>
</feature>
<keyword evidence="4" id="KW-0378">Hydrolase</keyword>
<evidence type="ECO:0000256" key="4">
    <source>
        <dbReference type="ARBA" id="ARBA00022801"/>
    </source>
</evidence>
<reference evidence="9" key="2">
    <citation type="submission" date="2025-08" db="UniProtKB">
        <authorList>
            <consortium name="RefSeq"/>
        </authorList>
    </citation>
    <scope>IDENTIFICATION</scope>
    <source>
        <tissue evidence="9">Leaf</tissue>
    </source>
</reference>
<dbReference type="SUPFAM" id="SSF51445">
    <property type="entry name" value="(Trans)glycosidases"/>
    <property type="match status" value="1"/>
</dbReference>
<name>A0ABM0YEP5_CAMSA</name>
<evidence type="ECO:0000256" key="7">
    <source>
        <dbReference type="SAM" id="MobiDB-lite"/>
    </source>
</evidence>
<feature type="compositionally biased region" description="Gly residues" evidence="7">
    <location>
        <begin position="360"/>
        <end position="377"/>
    </location>
</feature>
<evidence type="ECO:0000313" key="9">
    <source>
        <dbReference type="RefSeq" id="XP_010499813.1"/>
    </source>
</evidence>
<evidence type="ECO:0000256" key="6">
    <source>
        <dbReference type="RuleBase" id="RU004335"/>
    </source>
</evidence>
<dbReference type="InterPro" id="IPR044965">
    <property type="entry name" value="Glyco_hydro_17_plant"/>
</dbReference>
<evidence type="ECO:0000256" key="2">
    <source>
        <dbReference type="ARBA" id="ARBA00008773"/>
    </source>
</evidence>
<dbReference type="RefSeq" id="XP_010499813.1">
    <property type="nucleotide sequence ID" value="XM_010501511.2"/>
</dbReference>
<dbReference type="Pfam" id="PF00332">
    <property type="entry name" value="Glyco_hydro_17"/>
    <property type="match status" value="1"/>
</dbReference>
<dbReference type="InterPro" id="IPR000490">
    <property type="entry name" value="Glyco_hydro_17"/>
</dbReference>
<gene>
    <name evidence="9" type="primary">LOC104777294</name>
</gene>
<sequence length="430" mass="45744">MELKSFRRSSSFIFLLSVTFIIPTAIASIGVNYGQIGDNLPSPSEVIPLIKSIGATKVKLYDANPQILKAFANTGIEFIVGLGNEYLSKMKDPSKALTWIKQNVTPFLPATNITCITIGNEILALNDSSLTLSLLPAMQGVHSALTTAGLSDQISVTTAHSLSILKTSFPPSAGEFQPDLLDSLTPILEFHRKTESPFLINAYPFFAYKGSPKEVPLDFVLFQPNQGVVDPATGFHYDNMLFAQIDAVYSALAAAGYKSLRVEISETGWPSKGDDDEFGATPENAKRYNGNLIKMMMSGKKTKTPLRPSNDLSIYVFALFNENLKPGPTSERNYGLFKPDGTQAYSLGFTLNDVVRGASGGGGGGNSSSSGGGGGGKAPVSPVSPVAPDSASTGYLAISYAPVTGKRKGEGAIFSMAVVMMSMLLARHLL</sequence>
<dbReference type="InterPro" id="IPR017853">
    <property type="entry name" value="GH"/>
</dbReference>
<protein>
    <recommendedName>
        <fullName evidence="3">glucan endo-1,3-beta-D-glucosidase</fullName>
        <ecNumber evidence="3">3.2.1.39</ecNumber>
    </recommendedName>
</protein>
<evidence type="ECO:0000313" key="8">
    <source>
        <dbReference type="Proteomes" id="UP000694864"/>
    </source>
</evidence>
<dbReference type="Proteomes" id="UP000694864">
    <property type="component" value="Chromosome 3"/>
</dbReference>
<feature type="region of interest" description="Disordered" evidence="7">
    <location>
        <begin position="360"/>
        <end position="389"/>
    </location>
</feature>
<dbReference type="EC" id="3.2.1.39" evidence="3"/>
<dbReference type="PANTHER" id="PTHR32227">
    <property type="entry name" value="GLUCAN ENDO-1,3-BETA-GLUCOSIDASE BG1-RELATED-RELATED"/>
    <property type="match status" value="1"/>
</dbReference>
<evidence type="ECO:0000256" key="1">
    <source>
        <dbReference type="ARBA" id="ARBA00000382"/>
    </source>
</evidence>
<organism evidence="8 9">
    <name type="scientific">Camelina sativa</name>
    <name type="common">False flax</name>
    <name type="synonym">Myagrum sativum</name>
    <dbReference type="NCBI Taxonomy" id="90675"/>
    <lineage>
        <taxon>Eukaryota</taxon>
        <taxon>Viridiplantae</taxon>
        <taxon>Streptophyta</taxon>
        <taxon>Embryophyta</taxon>
        <taxon>Tracheophyta</taxon>
        <taxon>Spermatophyta</taxon>
        <taxon>Magnoliopsida</taxon>
        <taxon>eudicotyledons</taxon>
        <taxon>Gunneridae</taxon>
        <taxon>Pentapetalae</taxon>
        <taxon>rosids</taxon>
        <taxon>malvids</taxon>
        <taxon>Brassicales</taxon>
        <taxon>Brassicaceae</taxon>
        <taxon>Camelineae</taxon>
        <taxon>Camelina</taxon>
    </lineage>
</organism>